<dbReference type="InterPro" id="IPR000436">
    <property type="entry name" value="Sushi_SCR_CCP_dom"/>
</dbReference>
<keyword evidence="4" id="KW-0325">Glycoprotein</keyword>
<dbReference type="SMART" id="SM00032">
    <property type="entry name" value="CCP"/>
    <property type="match status" value="2"/>
</dbReference>
<keyword evidence="1 5" id="KW-0768">Sushi</keyword>
<evidence type="ECO:0000256" key="2">
    <source>
        <dbReference type="ARBA" id="ARBA00022737"/>
    </source>
</evidence>
<evidence type="ECO:0000259" key="6">
    <source>
        <dbReference type="PROSITE" id="PS50923"/>
    </source>
</evidence>
<evidence type="ECO:0000256" key="5">
    <source>
        <dbReference type="PROSITE-ProRule" id="PRU00302"/>
    </source>
</evidence>
<reference evidence="7" key="2">
    <citation type="submission" date="2020-11" db="EMBL/GenBank/DDBJ databases">
        <authorList>
            <person name="McCartney M.A."/>
            <person name="Auch B."/>
            <person name="Kono T."/>
            <person name="Mallez S."/>
            <person name="Becker A."/>
            <person name="Gohl D.M."/>
            <person name="Silverstein K.A.T."/>
            <person name="Koren S."/>
            <person name="Bechman K.B."/>
            <person name="Herman A."/>
            <person name="Abrahante J.E."/>
            <person name="Garbe J."/>
        </authorList>
    </citation>
    <scope>NUCLEOTIDE SEQUENCE</scope>
    <source>
        <strain evidence="7">Duluth1</strain>
        <tissue evidence="7">Whole animal</tissue>
    </source>
</reference>
<dbReference type="AlphaFoldDB" id="A0A9D4HSB9"/>
<dbReference type="InterPro" id="IPR050350">
    <property type="entry name" value="Compl-Cell_Adhes-Reg"/>
</dbReference>
<dbReference type="PROSITE" id="PS50923">
    <property type="entry name" value="SUSHI"/>
    <property type="match status" value="1"/>
</dbReference>
<proteinExistence type="predicted"/>
<feature type="non-terminal residue" evidence="7">
    <location>
        <position position="1"/>
    </location>
</feature>
<comment type="caution">
    <text evidence="7">The sequence shown here is derived from an EMBL/GenBank/DDBJ whole genome shotgun (WGS) entry which is preliminary data.</text>
</comment>
<reference evidence="7" key="1">
    <citation type="journal article" date="2019" name="bioRxiv">
        <title>The Genome of the Zebra Mussel, Dreissena polymorpha: A Resource for Invasive Species Research.</title>
        <authorList>
            <person name="McCartney M.A."/>
            <person name="Auch B."/>
            <person name="Kono T."/>
            <person name="Mallez S."/>
            <person name="Zhang Y."/>
            <person name="Obille A."/>
            <person name="Becker A."/>
            <person name="Abrahante J.E."/>
            <person name="Garbe J."/>
            <person name="Badalamenti J.P."/>
            <person name="Herman A."/>
            <person name="Mangelson H."/>
            <person name="Liachko I."/>
            <person name="Sullivan S."/>
            <person name="Sone E.D."/>
            <person name="Koren S."/>
            <person name="Silverstein K.A.T."/>
            <person name="Beckman K.B."/>
            <person name="Gohl D.M."/>
        </authorList>
    </citation>
    <scope>NUCLEOTIDE SEQUENCE</scope>
    <source>
        <strain evidence="7">Duluth1</strain>
        <tissue evidence="7">Whole animal</tissue>
    </source>
</reference>
<dbReference type="CDD" id="cd00033">
    <property type="entry name" value="CCP"/>
    <property type="match status" value="2"/>
</dbReference>
<accession>A0A9D4HSB9</accession>
<dbReference type="Proteomes" id="UP000828390">
    <property type="component" value="Unassembled WGS sequence"/>
</dbReference>
<feature type="domain" description="Sushi" evidence="6">
    <location>
        <begin position="16"/>
        <end position="73"/>
    </location>
</feature>
<keyword evidence="8" id="KW-1185">Reference proteome</keyword>
<evidence type="ECO:0000313" key="7">
    <source>
        <dbReference type="EMBL" id="KAH3729504.1"/>
    </source>
</evidence>
<evidence type="ECO:0000256" key="4">
    <source>
        <dbReference type="ARBA" id="ARBA00023180"/>
    </source>
</evidence>
<evidence type="ECO:0000313" key="8">
    <source>
        <dbReference type="Proteomes" id="UP000828390"/>
    </source>
</evidence>
<sequence length="208" mass="22347">MCQAHAMWQAAICNPKDCGSIPTILNGVYTLLYTKQTTYGSTANVTCDAGYKSNVSQIMCQANAMWQAAICNPKDCGSIPTILNGVYTLLYIKQTTYGSTANVTCDAGYESNIRIMTPNVTSSEVLGVLSGVANVTEFENNHNSSELLTNADLALLTNALDHIANLVFDNTRLATNDVAETFLQSASNIIGVFIEKENKGTLLSLKQA</sequence>
<keyword evidence="3" id="KW-1015">Disulfide bond</keyword>
<dbReference type="PANTHER" id="PTHR19325">
    <property type="entry name" value="COMPLEMENT COMPONENT-RELATED SUSHI DOMAIN-CONTAINING"/>
    <property type="match status" value="1"/>
</dbReference>
<dbReference type="InterPro" id="IPR035976">
    <property type="entry name" value="Sushi/SCR/CCP_sf"/>
</dbReference>
<dbReference type="Pfam" id="PF00084">
    <property type="entry name" value="Sushi"/>
    <property type="match status" value="1"/>
</dbReference>
<keyword evidence="2" id="KW-0677">Repeat</keyword>
<dbReference type="Gene3D" id="2.10.70.10">
    <property type="entry name" value="Complement Module, domain 1"/>
    <property type="match status" value="2"/>
</dbReference>
<comment type="caution">
    <text evidence="5">Lacks conserved residue(s) required for the propagation of feature annotation.</text>
</comment>
<name>A0A9D4HSB9_DREPO</name>
<protein>
    <recommendedName>
        <fullName evidence="6">Sushi domain-containing protein</fullName>
    </recommendedName>
</protein>
<evidence type="ECO:0000256" key="1">
    <source>
        <dbReference type="ARBA" id="ARBA00022659"/>
    </source>
</evidence>
<gene>
    <name evidence="7" type="ORF">DPMN_055476</name>
</gene>
<dbReference type="EMBL" id="JAIWYP010000012">
    <property type="protein sequence ID" value="KAH3729504.1"/>
    <property type="molecule type" value="Genomic_DNA"/>
</dbReference>
<dbReference type="SUPFAM" id="SSF57535">
    <property type="entry name" value="Complement control module/SCR domain"/>
    <property type="match status" value="2"/>
</dbReference>
<evidence type="ECO:0000256" key="3">
    <source>
        <dbReference type="ARBA" id="ARBA00023157"/>
    </source>
</evidence>
<dbReference type="PANTHER" id="PTHR19325:SF560">
    <property type="entry name" value="SUSHI, VON WILLEBRAND FACTOR TYPE A, EGF AND PENTRAXIN DOMAIN-CONTAINING PROTEIN 1"/>
    <property type="match status" value="1"/>
</dbReference>
<organism evidence="7 8">
    <name type="scientific">Dreissena polymorpha</name>
    <name type="common">Zebra mussel</name>
    <name type="synonym">Mytilus polymorpha</name>
    <dbReference type="NCBI Taxonomy" id="45954"/>
    <lineage>
        <taxon>Eukaryota</taxon>
        <taxon>Metazoa</taxon>
        <taxon>Spiralia</taxon>
        <taxon>Lophotrochozoa</taxon>
        <taxon>Mollusca</taxon>
        <taxon>Bivalvia</taxon>
        <taxon>Autobranchia</taxon>
        <taxon>Heteroconchia</taxon>
        <taxon>Euheterodonta</taxon>
        <taxon>Imparidentia</taxon>
        <taxon>Neoheterodontei</taxon>
        <taxon>Myida</taxon>
        <taxon>Dreissenoidea</taxon>
        <taxon>Dreissenidae</taxon>
        <taxon>Dreissena</taxon>
    </lineage>
</organism>